<evidence type="ECO:0000313" key="2">
    <source>
        <dbReference type="Proteomes" id="UP001153331"/>
    </source>
</evidence>
<gene>
    <name evidence="1" type="ORF">OPT61_g731</name>
</gene>
<evidence type="ECO:0000313" key="1">
    <source>
        <dbReference type="EMBL" id="KAJ8118233.1"/>
    </source>
</evidence>
<reference evidence="1" key="1">
    <citation type="submission" date="2022-11" db="EMBL/GenBank/DDBJ databases">
        <title>Genome Sequence of Boeremia exigua.</title>
        <authorList>
            <person name="Buettner E."/>
        </authorList>
    </citation>
    <scope>NUCLEOTIDE SEQUENCE</scope>
    <source>
        <strain evidence="1">CU02</strain>
    </source>
</reference>
<keyword evidence="2" id="KW-1185">Reference proteome</keyword>
<organism evidence="1 2">
    <name type="scientific">Boeremia exigua</name>
    <dbReference type="NCBI Taxonomy" id="749465"/>
    <lineage>
        <taxon>Eukaryota</taxon>
        <taxon>Fungi</taxon>
        <taxon>Dikarya</taxon>
        <taxon>Ascomycota</taxon>
        <taxon>Pezizomycotina</taxon>
        <taxon>Dothideomycetes</taxon>
        <taxon>Pleosporomycetidae</taxon>
        <taxon>Pleosporales</taxon>
        <taxon>Pleosporineae</taxon>
        <taxon>Didymellaceae</taxon>
        <taxon>Boeremia</taxon>
    </lineage>
</organism>
<protein>
    <submittedName>
        <fullName evidence="1">Uncharacterized protein</fullName>
    </submittedName>
</protein>
<dbReference type="EMBL" id="JAPHNI010000025">
    <property type="protein sequence ID" value="KAJ8118233.1"/>
    <property type="molecule type" value="Genomic_DNA"/>
</dbReference>
<accession>A0ACC2ISR2</accession>
<sequence length="234" mass="25845">MSTPTIPRKEIARKELPKREVEAEAPVYLKEGGTSNALPTWNSPEEGQSKRRHIHLGAGAGWALSDRFDRILPPHKRYFGRSRRSLLIALLVAFVCLLALIIGLAVGLSKKSEDRFLPLPNNTDHFTGDLTYYGPGLGACGIESTENDAIVSVSHYLYDAVQTGTDPNQNPLCGKKIRATRVDERTGKQVSIDLKVVDRCTGCEPTDLDVSPAMFDKMADHDLGRVVMTWAWLS</sequence>
<comment type="caution">
    <text evidence="1">The sequence shown here is derived from an EMBL/GenBank/DDBJ whole genome shotgun (WGS) entry which is preliminary data.</text>
</comment>
<dbReference type="Proteomes" id="UP001153331">
    <property type="component" value="Unassembled WGS sequence"/>
</dbReference>
<proteinExistence type="predicted"/>
<name>A0ACC2ISR2_9PLEO</name>